<proteinExistence type="predicted"/>
<name>A0A3E0DVS6_9FLAO</name>
<sequence length="103" mass="11877">MKKIFISLFVLFSLNVFSQETPREKIFISESLTGEIGKFYMEGKEIDMNKTFLDPKNIEKIQTYFGKSAEVHSGSIGAYLITRKKKTSLLTLQKFIEEIKSNN</sequence>
<accession>A0A3E0DVS6</accession>
<keyword evidence="1" id="KW-0732">Signal</keyword>
<feature type="chain" id="PRO_5017575189" evidence="1">
    <location>
        <begin position="19"/>
        <end position="103"/>
    </location>
</feature>
<keyword evidence="3" id="KW-1185">Reference proteome</keyword>
<dbReference type="RefSeq" id="WP_115815291.1">
    <property type="nucleotide sequence ID" value="NZ_QUNI01000033.1"/>
</dbReference>
<protein>
    <submittedName>
        <fullName evidence="2">Uncharacterized protein</fullName>
    </submittedName>
</protein>
<organism evidence="2 3">
    <name type="scientific">Flavobacterium aquicola</name>
    <dbReference type="NCBI Taxonomy" id="1682742"/>
    <lineage>
        <taxon>Bacteria</taxon>
        <taxon>Pseudomonadati</taxon>
        <taxon>Bacteroidota</taxon>
        <taxon>Flavobacteriia</taxon>
        <taxon>Flavobacteriales</taxon>
        <taxon>Flavobacteriaceae</taxon>
        <taxon>Flavobacterium</taxon>
    </lineage>
</organism>
<dbReference type="AlphaFoldDB" id="A0A3E0DVS6"/>
<dbReference type="Proteomes" id="UP000257136">
    <property type="component" value="Unassembled WGS sequence"/>
</dbReference>
<comment type="caution">
    <text evidence="2">The sequence shown here is derived from an EMBL/GenBank/DDBJ whole genome shotgun (WGS) entry which is preliminary data.</text>
</comment>
<dbReference type="EMBL" id="QUNI01000033">
    <property type="protein sequence ID" value="REG88561.1"/>
    <property type="molecule type" value="Genomic_DNA"/>
</dbReference>
<feature type="signal peptide" evidence="1">
    <location>
        <begin position="1"/>
        <end position="18"/>
    </location>
</feature>
<evidence type="ECO:0000313" key="2">
    <source>
        <dbReference type="EMBL" id="REG88561.1"/>
    </source>
</evidence>
<reference evidence="2 3" key="1">
    <citation type="submission" date="2018-08" db="EMBL/GenBank/DDBJ databases">
        <title>Genomic Encyclopedia of Archaeal and Bacterial Type Strains, Phase II (KMG-II): from individual species to whole genera.</title>
        <authorList>
            <person name="Goeker M."/>
        </authorList>
    </citation>
    <scope>NUCLEOTIDE SEQUENCE [LARGE SCALE GENOMIC DNA]</scope>
    <source>
        <strain evidence="2 3">DSM 100880</strain>
    </source>
</reference>
<evidence type="ECO:0000256" key="1">
    <source>
        <dbReference type="SAM" id="SignalP"/>
    </source>
</evidence>
<evidence type="ECO:0000313" key="3">
    <source>
        <dbReference type="Proteomes" id="UP000257136"/>
    </source>
</evidence>
<gene>
    <name evidence="2" type="ORF">C8P67_1335</name>
</gene>